<dbReference type="InterPro" id="IPR025966">
    <property type="entry name" value="OppC_N"/>
</dbReference>
<comment type="similarity">
    <text evidence="10">Belongs to the binding-protein-dependent transport system permease family. OppBC subfamily.</text>
</comment>
<keyword evidence="5 12" id="KW-0812">Transmembrane</keyword>
<keyword evidence="4" id="KW-0997">Cell inner membrane</keyword>
<feature type="compositionally biased region" description="Basic residues" evidence="13">
    <location>
        <begin position="326"/>
        <end position="337"/>
    </location>
</feature>
<evidence type="ECO:0000256" key="11">
    <source>
        <dbReference type="ARBA" id="ARBA00072251"/>
    </source>
</evidence>
<feature type="transmembrane region" description="Helical" evidence="12">
    <location>
        <begin position="186"/>
        <end position="207"/>
    </location>
</feature>
<organism evidence="15 16">
    <name type="scientific">Williamsia phyllosphaerae</name>
    <dbReference type="NCBI Taxonomy" id="885042"/>
    <lineage>
        <taxon>Bacteria</taxon>
        <taxon>Bacillati</taxon>
        <taxon>Actinomycetota</taxon>
        <taxon>Actinomycetes</taxon>
        <taxon>Mycobacteriales</taxon>
        <taxon>Nocardiaceae</taxon>
        <taxon>Williamsia</taxon>
    </lineage>
</organism>
<evidence type="ECO:0000256" key="3">
    <source>
        <dbReference type="ARBA" id="ARBA00022475"/>
    </source>
</evidence>
<feature type="compositionally biased region" description="Polar residues" evidence="13">
    <location>
        <begin position="1"/>
        <end position="15"/>
    </location>
</feature>
<evidence type="ECO:0000256" key="10">
    <source>
        <dbReference type="ARBA" id="ARBA00024202"/>
    </source>
</evidence>
<evidence type="ECO:0000256" key="9">
    <source>
        <dbReference type="ARBA" id="ARBA00023136"/>
    </source>
</evidence>
<feature type="transmembrane region" description="Helical" evidence="12">
    <location>
        <begin position="161"/>
        <end position="180"/>
    </location>
</feature>
<dbReference type="InterPro" id="IPR050366">
    <property type="entry name" value="BP-dependent_transpt_permease"/>
</dbReference>
<dbReference type="Gene3D" id="1.10.3720.10">
    <property type="entry name" value="MetI-like"/>
    <property type="match status" value="1"/>
</dbReference>
<feature type="transmembrane region" description="Helical" evidence="12">
    <location>
        <begin position="234"/>
        <end position="255"/>
    </location>
</feature>
<protein>
    <recommendedName>
        <fullName evidence="11">Oligopeptide transport system permease protein OppC</fullName>
    </recommendedName>
</protein>
<evidence type="ECO:0000256" key="8">
    <source>
        <dbReference type="ARBA" id="ARBA00022989"/>
    </source>
</evidence>
<evidence type="ECO:0000256" key="12">
    <source>
        <dbReference type="RuleBase" id="RU363032"/>
    </source>
</evidence>
<evidence type="ECO:0000256" key="7">
    <source>
        <dbReference type="ARBA" id="ARBA00022927"/>
    </source>
</evidence>
<keyword evidence="3" id="KW-1003">Cell membrane</keyword>
<dbReference type="EMBL" id="BMCS01000001">
    <property type="protein sequence ID" value="GGF22437.1"/>
    <property type="molecule type" value="Genomic_DNA"/>
</dbReference>
<keyword evidence="9 12" id="KW-0472">Membrane</keyword>
<accession>A0ABQ1UM74</accession>
<feature type="transmembrane region" description="Helical" evidence="12">
    <location>
        <begin position="290"/>
        <end position="309"/>
    </location>
</feature>
<comment type="subcellular location">
    <subcellularLocation>
        <location evidence="1">Cell inner membrane</location>
        <topology evidence="1">Multi-pass membrane protein</topology>
    </subcellularLocation>
    <subcellularLocation>
        <location evidence="12">Cell membrane</location>
        <topology evidence="12">Multi-pass membrane protein</topology>
    </subcellularLocation>
</comment>
<reference evidence="16" key="1">
    <citation type="journal article" date="2019" name="Int. J. Syst. Evol. Microbiol.">
        <title>The Global Catalogue of Microorganisms (GCM) 10K type strain sequencing project: providing services to taxonomists for standard genome sequencing and annotation.</title>
        <authorList>
            <consortium name="The Broad Institute Genomics Platform"/>
            <consortium name="The Broad Institute Genome Sequencing Center for Infectious Disease"/>
            <person name="Wu L."/>
            <person name="Ma J."/>
        </authorList>
    </citation>
    <scope>NUCLEOTIDE SEQUENCE [LARGE SCALE GENOMIC DNA]</scope>
    <source>
        <strain evidence="16">CCM 7855</strain>
    </source>
</reference>
<dbReference type="RefSeq" id="WP_188488866.1">
    <property type="nucleotide sequence ID" value="NZ_BMCS01000001.1"/>
</dbReference>
<dbReference type="PANTHER" id="PTHR43386:SF2">
    <property type="entry name" value="OLIGOPEPTIDE TRANSPORT SYSTEM PERMEASE PROTEIN OPPC"/>
    <property type="match status" value="1"/>
</dbReference>
<name>A0ABQ1UM74_9NOCA</name>
<dbReference type="Pfam" id="PF00528">
    <property type="entry name" value="BPD_transp_1"/>
    <property type="match status" value="1"/>
</dbReference>
<evidence type="ECO:0000256" key="13">
    <source>
        <dbReference type="SAM" id="MobiDB-lite"/>
    </source>
</evidence>
<dbReference type="Pfam" id="PF12911">
    <property type="entry name" value="OppC_N"/>
    <property type="match status" value="1"/>
</dbReference>
<keyword evidence="2 12" id="KW-0813">Transport</keyword>
<keyword evidence="16" id="KW-1185">Reference proteome</keyword>
<evidence type="ECO:0000256" key="4">
    <source>
        <dbReference type="ARBA" id="ARBA00022519"/>
    </source>
</evidence>
<feature type="transmembrane region" description="Helical" evidence="12">
    <location>
        <begin position="61"/>
        <end position="81"/>
    </location>
</feature>
<dbReference type="InterPro" id="IPR035906">
    <property type="entry name" value="MetI-like_sf"/>
</dbReference>
<evidence type="ECO:0000256" key="2">
    <source>
        <dbReference type="ARBA" id="ARBA00022448"/>
    </source>
</evidence>
<dbReference type="PROSITE" id="PS50928">
    <property type="entry name" value="ABC_TM1"/>
    <property type="match status" value="1"/>
</dbReference>
<dbReference type="PANTHER" id="PTHR43386">
    <property type="entry name" value="OLIGOPEPTIDE TRANSPORT SYSTEM PERMEASE PROTEIN APPC"/>
    <property type="match status" value="1"/>
</dbReference>
<dbReference type="SUPFAM" id="SSF161098">
    <property type="entry name" value="MetI-like"/>
    <property type="match status" value="1"/>
</dbReference>
<keyword evidence="6" id="KW-0571">Peptide transport</keyword>
<dbReference type="CDD" id="cd06261">
    <property type="entry name" value="TM_PBP2"/>
    <property type="match status" value="1"/>
</dbReference>
<evidence type="ECO:0000313" key="16">
    <source>
        <dbReference type="Proteomes" id="UP000632454"/>
    </source>
</evidence>
<comment type="caution">
    <text evidence="15">The sequence shown here is derived from an EMBL/GenBank/DDBJ whole genome shotgun (WGS) entry which is preliminary data.</text>
</comment>
<keyword evidence="7" id="KW-0653">Protein transport</keyword>
<keyword evidence="8 12" id="KW-1133">Transmembrane helix</keyword>
<feature type="transmembrane region" description="Helical" evidence="12">
    <location>
        <begin position="125"/>
        <end position="149"/>
    </location>
</feature>
<feature type="region of interest" description="Disordered" evidence="13">
    <location>
        <begin position="1"/>
        <end position="47"/>
    </location>
</feature>
<evidence type="ECO:0000259" key="14">
    <source>
        <dbReference type="PROSITE" id="PS50928"/>
    </source>
</evidence>
<dbReference type="Proteomes" id="UP000632454">
    <property type="component" value="Unassembled WGS sequence"/>
</dbReference>
<feature type="region of interest" description="Disordered" evidence="13">
    <location>
        <begin position="320"/>
        <end position="344"/>
    </location>
</feature>
<feature type="domain" description="ABC transmembrane type-1" evidence="14">
    <location>
        <begin position="125"/>
        <end position="310"/>
    </location>
</feature>
<evidence type="ECO:0000256" key="1">
    <source>
        <dbReference type="ARBA" id="ARBA00004429"/>
    </source>
</evidence>
<gene>
    <name evidence="15" type="primary">oppC</name>
    <name evidence="15" type="ORF">GCM10007298_17980</name>
</gene>
<evidence type="ECO:0000313" key="15">
    <source>
        <dbReference type="EMBL" id="GGF22437.1"/>
    </source>
</evidence>
<evidence type="ECO:0000256" key="6">
    <source>
        <dbReference type="ARBA" id="ARBA00022856"/>
    </source>
</evidence>
<proteinExistence type="inferred from homology"/>
<dbReference type="InterPro" id="IPR000515">
    <property type="entry name" value="MetI-like"/>
</dbReference>
<sequence>MTLPDNTSPSTSGKLTNAVPVANPAGPETTTLAGDHPGGGTSRSSGRGAVMTRRFIRNRTALVGLAILVLLVAFAALGSVFTSYDYRSTDFAALGVPPGGPHLLGTNDAGVDLYASLVHGLQRSLVIAFSVALGTTVIATIIGTVAAYVGGWVERITLQSIHFLLVVPSLLIVALVANRYGGDWKALIVVLIVFGWPFQARVTWSLAQSVSEMDYVRAGKFLGLGAFRISLRHIIPNMSSLIIVSTVLGVVTVVLTETSLSFLGFGVKIPDVTLGSLISDGQSTITSSPWLFWYPAAVLTLLTMSLSLIGDGLRDAFDPGSASGGRVRRARSAKRAGKTKDSAS</sequence>
<evidence type="ECO:0000256" key="5">
    <source>
        <dbReference type="ARBA" id="ARBA00022692"/>
    </source>
</evidence>